<feature type="domain" description="FAD-binding PCMH-type" evidence="6">
    <location>
        <begin position="35"/>
        <end position="208"/>
    </location>
</feature>
<comment type="cofactor">
    <cofactor evidence="1">
        <name>FAD</name>
        <dbReference type="ChEBI" id="CHEBI:57692"/>
    </cofactor>
</comment>
<accession>A0A1W2TSQ3</accession>
<dbReference type="OrthoDB" id="407275at2759"/>
<dbReference type="Proteomes" id="UP000054516">
    <property type="component" value="Unassembled WGS sequence"/>
</dbReference>
<dbReference type="Pfam" id="PF01565">
    <property type="entry name" value="FAD_binding_4"/>
    <property type="match status" value="1"/>
</dbReference>
<dbReference type="GO" id="GO:0071949">
    <property type="term" value="F:FAD binding"/>
    <property type="evidence" value="ECO:0007669"/>
    <property type="project" value="InterPro"/>
</dbReference>
<dbReference type="EMBL" id="DF977510">
    <property type="protein sequence ID" value="GAP91556.1"/>
    <property type="molecule type" value="Genomic_DNA"/>
</dbReference>
<dbReference type="InterPro" id="IPR036318">
    <property type="entry name" value="FAD-bd_PCMH-like_sf"/>
</dbReference>
<evidence type="ECO:0000256" key="1">
    <source>
        <dbReference type="ARBA" id="ARBA00001974"/>
    </source>
</evidence>
<keyword evidence="3" id="KW-0285">Flavoprotein</keyword>
<dbReference type="Gene3D" id="3.30.465.10">
    <property type="match status" value="1"/>
</dbReference>
<evidence type="ECO:0000313" key="8">
    <source>
        <dbReference type="Proteomes" id="UP000054516"/>
    </source>
</evidence>
<dbReference type="InterPro" id="IPR016169">
    <property type="entry name" value="FAD-bd_PCMH_sub2"/>
</dbReference>
<dbReference type="Gene3D" id="3.40.462.20">
    <property type="match status" value="1"/>
</dbReference>
<dbReference type="InterPro" id="IPR050416">
    <property type="entry name" value="FAD-linked_Oxidoreductase"/>
</dbReference>
<evidence type="ECO:0000256" key="3">
    <source>
        <dbReference type="ARBA" id="ARBA00022630"/>
    </source>
</evidence>
<keyword evidence="8" id="KW-1185">Reference proteome</keyword>
<keyword evidence="4" id="KW-0274">FAD</keyword>
<dbReference type="STRING" id="77044.A0A1W2TSQ3"/>
<name>A0A1W2TSQ3_ROSNE</name>
<proteinExistence type="inferred from homology"/>
<evidence type="ECO:0000256" key="4">
    <source>
        <dbReference type="ARBA" id="ARBA00022827"/>
    </source>
</evidence>
<protein>
    <submittedName>
        <fullName evidence="7">Putative glucooligosaccharide oxidase</fullName>
    </submittedName>
</protein>
<dbReference type="InterPro" id="IPR012951">
    <property type="entry name" value="BBE"/>
</dbReference>
<evidence type="ECO:0000313" key="7">
    <source>
        <dbReference type="EMBL" id="GAP91556.1"/>
    </source>
</evidence>
<dbReference type="PROSITE" id="PS51387">
    <property type="entry name" value="FAD_PCMH"/>
    <property type="match status" value="1"/>
</dbReference>
<comment type="similarity">
    <text evidence="2">Belongs to the oxygen-dependent FAD-linked oxidoreductase family.</text>
</comment>
<dbReference type="PANTHER" id="PTHR42973">
    <property type="entry name" value="BINDING OXIDOREDUCTASE, PUTATIVE (AFU_ORTHOLOGUE AFUA_1G17690)-RELATED"/>
    <property type="match status" value="1"/>
</dbReference>
<dbReference type="InterPro" id="IPR016166">
    <property type="entry name" value="FAD-bd_PCMH"/>
</dbReference>
<evidence type="ECO:0000256" key="2">
    <source>
        <dbReference type="ARBA" id="ARBA00005466"/>
    </source>
</evidence>
<dbReference type="OMA" id="FFYITSV"/>
<keyword evidence="5" id="KW-0560">Oxidoreductase</keyword>
<organism evidence="7">
    <name type="scientific">Rosellinia necatrix</name>
    <name type="common">White root-rot fungus</name>
    <dbReference type="NCBI Taxonomy" id="77044"/>
    <lineage>
        <taxon>Eukaryota</taxon>
        <taxon>Fungi</taxon>
        <taxon>Dikarya</taxon>
        <taxon>Ascomycota</taxon>
        <taxon>Pezizomycotina</taxon>
        <taxon>Sordariomycetes</taxon>
        <taxon>Xylariomycetidae</taxon>
        <taxon>Xylariales</taxon>
        <taxon>Xylariaceae</taxon>
        <taxon>Rosellinia</taxon>
    </lineage>
</organism>
<dbReference type="AlphaFoldDB" id="A0A1W2TSQ3"/>
<evidence type="ECO:0000256" key="5">
    <source>
        <dbReference type="ARBA" id="ARBA00023002"/>
    </source>
</evidence>
<dbReference type="InterPro" id="IPR006094">
    <property type="entry name" value="Oxid_FAD_bind_N"/>
</dbReference>
<dbReference type="PANTHER" id="PTHR42973:SF39">
    <property type="entry name" value="FAD-BINDING PCMH-TYPE DOMAIN-CONTAINING PROTEIN"/>
    <property type="match status" value="1"/>
</dbReference>
<sequence>METSIPRALELLGIETRTPLDPDWEFYSATYNTRVPAVPKIVVLPASTAQVSQAVRWAAARGLKVQARSGGHSYASHSNGGVDGCAVVDLRKLQDVSLAPDGVVRVGGGVRLGTLAGALLERRGGRALAHGTCPAVGVGGHFTHGGFGFTSRCWGLATDQVVALDVVMADGRVVRASGSENRDLFVAMRGAADSFGIAVNFYLRTQPAPKSIVKWSVDLPGAMRTIESAVGAFKHIQSFARDASVVDRDLGMVVFLSHNRFTLEGTYLGDIGKFTSKILPALLCGFPWEESIRVDLRQVDWLTLLRLLAGDTGLEVGPSYAEHHMFFAKSACVSHPGLSKDVLEMYFKYLMGKGPSAPVDYFIGVQLYGGADSQITNSIVDDSCAKRDAMWVFQHYGSVDGGGEFPGEGIRFIEGLNKALGPGHGASNNYADTSLGPDEAQKLYYGKKLKGLMRLKGALDPDDVFSHPQSIRKELVSGADAYEGGLDGTCTMEPHDANGTRTYKATGIVVDEGPEIEEV</sequence>
<gene>
    <name evidence="7" type="ORF">SAMD00023353_6500380</name>
</gene>
<dbReference type="GO" id="GO:0016491">
    <property type="term" value="F:oxidoreductase activity"/>
    <property type="evidence" value="ECO:0007669"/>
    <property type="project" value="UniProtKB-KW"/>
</dbReference>
<dbReference type="Pfam" id="PF08031">
    <property type="entry name" value="BBE"/>
    <property type="match status" value="1"/>
</dbReference>
<dbReference type="SUPFAM" id="SSF56176">
    <property type="entry name" value="FAD-binding/transporter-associated domain-like"/>
    <property type="match status" value="1"/>
</dbReference>
<evidence type="ECO:0000259" key="6">
    <source>
        <dbReference type="PROSITE" id="PS51387"/>
    </source>
</evidence>
<reference evidence="7" key="1">
    <citation type="submission" date="2016-03" db="EMBL/GenBank/DDBJ databases">
        <title>Draft genome sequence of Rosellinia necatrix.</title>
        <authorList>
            <person name="Kanematsu S."/>
        </authorList>
    </citation>
    <scope>NUCLEOTIDE SEQUENCE [LARGE SCALE GENOMIC DNA]</scope>
    <source>
        <strain evidence="7">W97</strain>
    </source>
</reference>